<evidence type="ECO:0000256" key="5">
    <source>
        <dbReference type="ARBA" id="ARBA00022837"/>
    </source>
</evidence>
<dbReference type="PRINTS" id="PR00704">
    <property type="entry name" value="CALPAIN"/>
</dbReference>
<evidence type="ECO:0000256" key="1">
    <source>
        <dbReference type="ARBA" id="ARBA00007623"/>
    </source>
</evidence>
<dbReference type="Proteomes" id="UP001230188">
    <property type="component" value="Unassembled WGS sequence"/>
</dbReference>
<keyword evidence="3" id="KW-0378">Hydrolase</keyword>
<evidence type="ECO:0000256" key="3">
    <source>
        <dbReference type="ARBA" id="ARBA00022801"/>
    </source>
</evidence>
<accession>A0AAD7UPN6</accession>
<dbReference type="SUPFAM" id="SSF47473">
    <property type="entry name" value="EF-hand"/>
    <property type="match status" value="1"/>
</dbReference>
<evidence type="ECO:0000256" key="7">
    <source>
        <dbReference type="PROSITE-ProRule" id="PRU00239"/>
    </source>
</evidence>
<comment type="caution">
    <text evidence="9">The sequence shown here is derived from an EMBL/GenBank/DDBJ whole genome shotgun (WGS) entry which is preliminary data.</text>
</comment>
<dbReference type="InterPro" id="IPR038765">
    <property type="entry name" value="Papain-like_cys_pep_sf"/>
</dbReference>
<dbReference type="InterPro" id="IPR022683">
    <property type="entry name" value="Calpain_III"/>
</dbReference>
<dbReference type="InterPro" id="IPR022684">
    <property type="entry name" value="Calpain_cysteine_protease"/>
</dbReference>
<dbReference type="GO" id="GO:0004198">
    <property type="term" value="F:calcium-dependent cysteine-type endopeptidase activity"/>
    <property type="evidence" value="ECO:0007669"/>
    <property type="project" value="InterPro"/>
</dbReference>
<dbReference type="PROSITE" id="PS00018">
    <property type="entry name" value="EF_HAND_1"/>
    <property type="match status" value="1"/>
</dbReference>
<evidence type="ECO:0000313" key="10">
    <source>
        <dbReference type="Proteomes" id="UP001230188"/>
    </source>
</evidence>
<dbReference type="InterPro" id="IPR011992">
    <property type="entry name" value="EF-hand-dom_pair"/>
</dbReference>
<feature type="active site" evidence="6">
    <location>
        <position position="403"/>
    </location>
</feature>
<dbReference type="GO" id="GO:0006508">
    <property type="term" value="P:proteolysis"/>
    <property type="evidence" value="ECO:0007669"/>
    <property type="project" value="UniProtKB-KW"/>
</dbReference>
<proteinExistence type="inferred from homology"/>
<keyword evidence="4" id="KW-0788">Thiol protease</keyword>
<dbReference type="Gene3D" id="3.90.70.10">
    <property type="entry name" value="Cysteine proteinases"/>
    <property type="match status" value="1"/>
</dbReference>
<reference evidence="9" key="1">
    <citation type="submission" date="2023-01" db="EMBL/GenBank/DDBJ databases">
        <title>Metagenome sequencing of chrysophaentin producing Chrysophaeum taylorii.</title>
        <authorList>
            <person name="Davison J."/>
            <person name="Bewley C."/>
        </authorList>
    </citation>
    <scope>NUCLEOTIDE SEQUENCE</scope>
    <source>
        <strain evidence="9">NIES-1699</strain>
    </source>
</reference>
<comment type="similarity">
    <text evidence="1">Belongs to the peptidase C2 family.</text>
</comment>
<name>A0AAD7UPN6_9STRA</name>
<dbReference type="SMART" id="SM00230">
    <property type="entry name" value="CysPc"/>
    <property type="match status" value="1"/>
</dbReference>
<dbReference type="Pfam" id="PF01067">
    <property type="entry name" value="Calpain_III"/>
    <property type="match status" value="1"/>
</dbReference>
<dbReference type="PROSITE" id="PS50203">
    <property type="entry name" value="CALPAIN_CAT"/>
    <property type="match status" value="1"/>
</dbReference>
<dbReference type="PANTHER" id="PTHR10183">
    <property type="entry name" value="CALPAIN"/>
    <property type="match status" value="1"/>
</dbReference>
<dbReference type="AlphaFoldDB" id="A0AAD7UPN6"/>
<evidence type="ECO:0000256" key="6">
    <source>
        <dbReference type="PIRSR" id="PIRSR622684-1"/>
    </source>
</evidence>
<evidence type="ECO:0000259" key="8">
    <source>
        <dbReference type="PROSITE" id="PS50203"/>
    </source>
</evidence>
<dbReference type="SUPFAM" id="SSF49758">
    <property type="entry name" value="Calpain large subunit, middle domain (domain III)"/>
    <property type="match status" value="1"/>
</dbReference>
<dbReference type="InterPro" id="IPR018247">
    <property type="entry name" value="EF_Hand_1_Ca_BS"/>
</dbReference>
<feature type="domain" description="Calpain catalytic" evidence="8">
    <location>
        <begin position="199"/>
        <end position="461"/>
    </location>
</feature>
<organism evidence="9 10">
    <name type="scientific">Chrysophaeum taylorii</name>
    <dbReference type="NCBI Taxonomy" id="2483200"/>
    <lineage>
        <taxon>Eukaryota</taxon>
        <taxon>Sar</taxon>
        <taxon>Stramenopiles</taxon>
        <taxon>Ochrophyta</taxon>
        <taxon>Pelagophyceae</taxon>
        <taxon>Pelagomonadales</taxon>
        <taxon>Pelagomonadaceae</taxon>
        <taxon>Chrysophaeum</taxon>
    </lineage>
</organism>
<evidence type="ECO:0000256" key="4">
    <source>
        <dbReference type="ARBA" id="ARBA00022807"/>
    </source>
</evidence>
<keyword evidence="2" id="KW-0645">Protease</keyword>
<keyword evidence="10" id="KW-1185">Reference proteome</keyword>
<dbReference type="EMBL" id="JAQMWT010000029">
    <property type="protein sequence ID" value="KAJ8613374.1"/>
    <property type="molecule type" value="Genomic_DNA"/>
</dbReference>
<dbReference type="Gene3D" id="1.10.238.10">
    <property type="entry name" value="EF-hand"/>
    <property type="match status" value="1"/>
</dbReference>
<dbReference type="InterPro" id="IPR036213">
    <property type="entry name" value="Calpain_III_sf"/>
</dbReference>
<dbReference type="Pfam" id="PF00648">
    <property type="entry name" value="Peptidase_C2"/>
    <property type="match status" value="1"/>
</dbReference>
<evidence type="ECO:0000313" key="9">
    <source>
        <dbReference type="EMBL" id="KAJ8613374.1"/>
    </source>
</evidence>
<comment type="caution">
    <text evidence="7">Lacks conserved residue(s) required for the propagation of feature annotation.</text>
</comment>
<gene>
    <name evidence="9" type="ORF">CTAYLR_002298</name>
</gene>
<evidence type="ECO:0000256" key="2">
    <source>
        <dbReference type="ARBA" id="ARBA00022670"/>
    </source>
</evidence>
<dbReference type="SUPFAM" id="SSF54001">
    <property type="entry name" value="Cysteine proteinases"/>
    <property type="match status" value="1"/>
</dbReference>
<dbReference type="InterPro" id="IPR022682">
    <property type="entry name" value="Calpain_domain_III"/>
</dbReference>
<dbReference type="PANTHER" id="PTHR10183:SF379">
    <property type="entry name" value="CALPAIN-5"/>
    <property type="match status" value="1"/>
</dbReference>
<dbReference type="SMART" id="SM00720">
    <property type="entry name" value="calpain_III"/>
    <property type="match status" value="1"/>
</dbReference>
<sequence>MRERHQHDLGGRLALELKHFAKILNLSAEDACPIFEKVFDTDSNKLVDALELMSALTMLSSMSIQSKVDAVHSLFDFNQSGELSIDALTILLRTVLSGCGKMDRRVIPPTIDQLEKLAHWAFDKAERAYDGEITKPEFDEFVFAEPRVQHFLEYFTDVVGQVVIPPGETWVDEAIPLNQELGTPPVGLPQPPRTTKLARPVDLVPVGRDPKLFISDDHFGQLVQGAFDDSHLLSACGVLTTSPKLVHRLFVTTGQEKMGRFGVSLYRSGVPNVVFVDDRILCDVSKVPFGARSTDPAELWPALLEKAVAKYLGSYERLGSLEVTGALAMLSGGTTKVLHTSGTDRDVLWDELEAASHQKGVVGVMRRGRAKLLGVSQGLLDGRAYGVLRTVKSDTHRLVKLNNPWSYGRFQGRWSATSELWTDNPSTAASAQFDPRDKTTFWVDLDELCSLFSTVVACRLYEPYEWNAHRRKASFPVEAGGCLNHASWVHNPQFYLELASDSEVVFTLFQDDLDGDLNSIGMLVASYEFGKDRNAITKLTRLKEADLRALTPKFVAEQQISLEVKLVAGQYAVLPMTFEPAAKGGGIWLRTQCRGSHVLLNEDEVEAPAAPAHGHVEISASIEEDASRTTESDLPPIFSQEAIAIHHLAQSIGQMWLVAHRLQQRQLAQLHRLSCATTRASE</sequence>
<dbReference type="InterPro" id="IPR001300">
    <property type="entry name" value="Peptidase_C2_calpain_cat"/>
</dbReference>
<keyword evidence="5" id="KW-0106">Calcium</keyword>
<protein>
    <recommendedName>
        <fullName evidence="8">Calpain catalytic domain-containing protein</fullName>
    </recommendedName>
</protein>
<dbReference type="Gene3D" id="2.60.120.380">
    <property type="match status" value="1"/>
</dbReference>